<proteinExistence type="predicted"/>
<keyword evidence="1" id="KW-0812">Transmembrane</keyword>
<keyword evidence="3" id="KW-1185">Reference proteome</keyword>
<protein>
    <submittedName>
        <fullName evidence="2">Uncharacterized protein</fullName>
    </submittedName>
</protein>
<dbReference type="PANTHER" id="PTHR34801">
    <property type="entry name" value="EXPRESSED PROTEIN"/>
    <property type="match status" value="1"/>
</dbReference>
<organism evidence="2 3">
    <name type="scientific">Cyclotella cryptica</name>
    <dbReference type="NCBI Taxonomy" id="29204"/>
    <lineage>
        <taxon>Eukaryota</taxon>
        <taxon>Sar</taxon>
        <taxon>Stramenopiles</taxon>
        <taxon>Ochrophyta</taxon>
        <taxon>Bacillariophyta</taxon>
        <taxon>Coscinodiscophyceae</taxon>
        <taxon>Thalassiosirophycidae</taxon>
        <taxon>Stephanodiscales</taxon>
        <taxon>Stephanodiscaceae</taxon>
        <taxon>Cyclotella</taxon>
    </lineage>
</organism>
<dbReference type="InterPro" id="IPR010865">
    <property type="entry name" value="DUF1499"/>
</dbReference>
<evidence type="ECO:0000313" key="2">
    <source>
        <dbReference type="EMBL" id="KAL3784886.1"/>
    </source>
</evidence>
<evidence type="ECO:0000256" key="1">
    <source>
        <dbReference type="SAM" id="Phobius"/>
    </source>
</evidence>
<dbReference type="Proteomes" id="UP001516023">
    <property type="component" value="Unassembled WGS sequence"/>
</dbReference>
<reference evidence="2 3" key="1">
    <citation type="journal article" date="2020" name="G3 (Bethesda)">
        <title>Improved Reference Genome for Cyclotella cryptica CCMP332, a Model for Cell Wall Morphogenesis, Salinity Adaptation, and Lipid Production in Diatoms (Bacillariophyta).</title>
        <authorList>
            <person name="Roberts W.R."/>
            <person name="Downey K.M."/>
            <person name="Ruck E.C."/>
            <person name="Traller J.C."/>
            <person name="Alverson A.J."/>
        </authorList>
    </citation>
    <scope>NUCLEOTIDE SEQUENCE [LARGE SCALE GENOMIC DNA]</scope>
    <source>
        <strain evidence="2 3">CCMP332</strain>
    </source>
</reference>
<dbReference type="PANTHER" id="PTHR34801:SF6">
    <property type="entry name" value="SLL1620 PROTEIN"/>
    <property type="match status" value="1"/>
</dbReference>
<sequence length="251" mass="27240">MSFINWSLAMLLITNVVSSTLVAAFSFQRVGNSRISGMHRSSVALHATKEHNNEHTRAAFLASACTILSTIALSPSPALAEERSITGCNVGAKNCVSTMNIKQLESYSPPWTFEVSPDEAFARIKGVLTSDDSFRLTEVDDEARYVKANVQRVFPGQDEVEFLVKGDDKVVVFRSSEKEEGSISDFGANRKRIDSIRKRGAVFDLMGGGMTADSYEGGGALSRGNGALGQLKAFYGLQSGQGFETVFEDEE</sequence>
<keyword evidence="1" id="KW-0472">Membrane</keyword>
<feature type="transmembrane region" description="Helical" evidence="1">
    <location>
        <begin position="6"/>
        <end position="27"/>
    </location>
</feature>
<accession>A0ABD3PAN6</accession>
<name>A0ABD3PAN6_9STRA</name>
<keyword evidence="1" id="KW-1133">Transmembrane helix</keyword>
<comment type="caution">
    <text evidence="2">The sequence shown here is derived from an EMBL/GenBank/DDBJ whole genome shotgun (WGS) entry which is preliminary data.</text>
</comment>
<dbReference type="Pfam" id="PF07386">
    <property type="entry name" value="DUF1499"/>
    <property type="match status" value="1"/>
</dbReference>
<dbReference type="EMBL" id="JABMIG020000227">
    <property type="protein sequence ID" value="KAL3784886.1"/>
    <property type="molecule type" value="Genomic_DNA"/>
</dbReference>
<dbReference type="AlphaFoldDB" id="A0ABD3PAN6"/>
<gene>
    <name evidence="2" type="ORF">HJC23_012489</name>
</gene>
<evidence type="ECO:0000313" key="3">
    <source>
        <dbReference type="Proteomes" id="UP001516023"/>
    </source>
</evidence>